<name>A0A6G1E3Q7_9ORYZ</name>
<dbReference type="AlphaFoldDB" id="A0A6G1E3Q7"/>
<sequence>MRTTEEIGVVRGRRSAAALGEDGDRVGAPPGLQRAGTVDVGGRPWRRDSRGRAGAAVAWGGGRGVGGAALGRRVQAARSAAIR</sequence>
<accession>A0A6G1E3Q7</accession>
<dbReference type="Proteomes" id="UP000479710">
    <property type="component" value="Unassembled WGS sequence"/>
</dbReference>
<keyword evidence="3" id="KW-1185">Reference proteome</keyword>
<dbReference type="EMBL" id="SPHZ02000005">
    <property type="protein sequence ID" value="KAF0919418.1"/>
    <property type="molecule type" value="Genomic_DNA"/>
</dbReference>
<feature type="region of interest" description="Disordered" evidence="1">
    <location>
        <begin position="20"/>
        <end position="49"/>
    </location>
</feature>
<comment type="caution">
    <text evidence="2">The sequence shown here is derived from an EMBL/GenBank/DDBJ whole genome shotgun (WGS) entry which is preliminary data.</text>
</comment>
<evidence type="ECO:0000256" key="1">
    <source>
        <dbReference type="SAM" id="MobiDB-lite"/>
    </source>
</evidence>
<gene>
    <name evidence="2" type="ORF">E2562_029451</name>
</gene>
<evidence type="ECO:0000313" key="2">
    <source>
        <dbReference type="EMBL" id="KAF0919418.1"/>
    </source>
</evidence>
<proteinExistence type="predicted"/>
<protein>
    <recommendedName>
        <fullName evidence="4">DUF834 domain-containing protein</fullName>
    </recommendedName>
</protein>
<evidence type="ECO:0000313" key="3">
    <source>
        <dbReference type="Proteomes" id="UP000479710"/>
    </source>
</evidence>
<evidence type="ECO:0008006" key="4">
    <source>
        <dbReference type="Google" id="ProtNLM"/>
    </source>
</evidence>
<reference evidence="2 3" key="1">
    <citation type="submission" date="2019-11" db="EMBL/GenBank/DDBJ databases">
        <title>Whole genome sequence of Oryza granulata.</title>
        <authorList>
            <person name="Li W."/>
        </authorList>
    </citation>
    <scope>NUCLEOTIDE SEQUENCE [LARGE SCALE GENOMIC DNA]</scope>
    <source>
        <strain evidence="3">cv. Menghai</strain>
        <tissue evidence="2">Leaf</tissue>
    </source>
</reference>
<organism evidence="2 3">
    <name type="scientific">Oryza meyeriana var. granulata</name>
    <dbReference type="NCBI Taxonomy" id="110450"/>
    <lineage>
        <taxon>Eukaryota</taxon>
        <taxon>Viridiplantae</taxon>
        <taxon>Streptophyta</taxon>
        <taxon>Embryophyta</taxon>
        <taxon>Tracheophyta</taxon>
        <taxon>Spermatophyta</taxon>
        <taxon>Magnoliopsida</taxon>
        <taxon>Liliopsida</taxon>
        <taxon>Poales</taxon>
        <taxon>Poaceae</taxon>
        <taxon>BOP clade</taxon>
        <taxon>Oryzoideae</taxon>
        <taxon>Oryzeae</taxon>
        <taxon>Oryzinae</taxon>
        <taxon>Oryza</taxon>
        <taxon>Oryza meyeriana</taxon>
    </lineage>
</organism>